<sequence>MTTVLYEVYEKQRRNVHGWSSELLAGEGTNFSEAADGKGALGKAIVSLETARPPTGYRFAADGPGWIVGEWSYGKSFKHIGLRSRAEQPLDTCRWRKHSHALESLTTLEFGREPTCSGCEKTFNLMRRRHHCRGCHVAICKECSRKAIDRSNPSMTRPQWFCLPCLATNPMLEAAQSGARGTLIRRQSQAIPIPRLEAMASIKSMKFCIECGYELPPHVKFCIDCGAGQHAQSRASRESSAEELRGIFAAPPAEPSPPAKAEPVDVSPTASAVESVPESEPAPAEPETPTPETSTPDSSDAAPVADALQAENEQLREMVEKLQRKLARTEAKAIAQVEFQAQTIATLEHKLQAAATAPASAPAAVAAGGSTLVKDHPDYAKFFKLLSMGLPAEQVKMKMQQAGADPNLLDTPDALIGGPPAAAAPAAAGAVTVKDDQRYAKFFKLMKMGMPAEQIKLKMGAEGLNPDLLDTPDAVLGTAVHPPPAPATDDPVVGKYLKLLKMGMPLEQVQLKMQASGVDPSLLNGATTTAPSAAPAMPSAPKLGDLQNMLAKRPSVKKPEEPPALPKKESKKPGTEMRSLFWTRIPVNVVKSTVWNKLSDDAVPLDPFDMELFFRKNPTNDGKKDEDNFKKKKESSTVLLLDSKTQQNVGIAIARYKLSPAEVKAALLALDTSVLTSDHVTSLITLAPTLEEQDILKNYDGPVEVLGAVEKFFLEMLTIPRYTQRIKCFKFYMQFEHRVLDIQAQIDTLSAATDQVADSTRLTKILETVLAIGNYMNGGTARGGAYGFKLEALGKLHTIRSVDPKVTLMNFLARHLEATQPDLIAFAGEVPHIVEAKRMSLDQVKADITGCTSELAMLQGQVQASKANTTDPADKFYEIMAPFVKEAAEIVDEMSRDFQALESAFSELVASFGEDPRKFGAMEFFSVLDDFRTELKKAYRQNQSKEYGTIWDHAQKAKEDARLAQLEKERAEKISAEEAKALYGQVLSTLMHACTERHVETAAAIDMFKSHSRKYGNGEIDAAAFCDGILNAFGPKVALAVVPSCAKLLSDTTKRQALLQAYDAQHGGWESALPLFESAAPPVAPAAAEAGPSRKKAAPMLVIQDIQPVVGEEARQLHRSILEAVHGVFGGDPQQVKLFTSKARKFGNQQLSAREFYAYLIATFEGDFVARLVPDLARLLEDAEKRHALLKALCESAPGWERFAGRT</sequence>
<dbReference type="Pfam" id="PF01363">
    <property type="entry name" value="FYVE"/>
    <property type="match status" value="1"/>
</dbReference>
<dbReference type="GO" id="GO:0071203">
    <property type="term" value="C:WASH complex"/>
    <property type="evidence" value="ECO:0007669"/>
    <property type="project" value="InterPro"/>
</dbReference>
<dbReference type="PROSITE" id="PS50178">
    <property type="entry name" value="ZF_FYVE"/>
    <property type="match status" value="1"/>
</dbReference>
<evidence type="ECO:0000256" key="1">
    <source>
        <dbReference type="ARBA" id="ARBA00022723"/>
    </source>
</evidence>
<feature type="compositionally biased region" description="Low complexity" evidence="6">
    <location>
        <begin position="526"/>
        <end position="541"/>
    </location>
</feature>
<evidence type="ECO:0000256" key="4">
    <source>
        <dbReference type="PROSITE-ProRule" id="PRU00091"/>
    </source>
</evidence>
<reference evidence="9 10" key="1">
    <citation type="journal article" date="2013" name="PLoS Genet.">
        <title>Distinctive expansion of potential virulence genes in the genome of the oomycete fish pathogen Saprolegnia parasitica.</title>
        <authorList>
            <person name="Jiang R.H."/>
            <person name="de Bruijn I."/>
            <person name="Haas B.J."/>
            <person name="Belmonte R."/>
            <person name="Lobach L."/>
            <person name="Christie J."/>
            <person name="van den Ackerveken G."/>
            <person name="Bottin A."/>
            <person name="Bulone V."/>
            <person name="Diaz-Moreno S.M."/>
            <person name="Dumas B."/>
            <person name="Fan L."/>
            <person name="Gaulin E."/>
            <person name="Govers F."/>
            <person name="Grenville-Briggs L.J."/>
            <person name="Horner N.R."/>
            <person name="Levin J.Z."/>
            <person name="Mammella M."/>
            <person name="Meijer H.J."/>
            <person name="Morris P."/>
            <person name="Nusbaum C."/>
            <person name="Oome S."/>
            <person name="Phillips A.J."/>
            <person name="van Rooyen D."/>
            <person name="Rzeszutek E."/>
            <person name="Saraiva M."/>
            <person name="Secombes C.J."/>
            <person name="Seidl M.F."/>
            <person name="Snel B."/>
            <person name="Stassen J.H."/>
            <person name="Sykes S."/>
            <person name="Tripathy S."/>
            <person name="van den Berg H."/>
            <person name="Vega-Arreguin J.C."/>
            <person name="Wawra S."/>
            <person name="Young S.K."/>
            <person name="Zeng Q."/>
            <person name="Dieguez-Uribeondo J."/>
            <person name="Russ C."/>
            <person name="Tyler B.M."/>
            <person name="van West P."/>
        </authorList>
    </citation>
    <scope>NUCLEOTIDE SEQUENCE [LARGE SCALE GENOMIC DNA]</scope>
    <source>
        <strain evidence="9 10">CBS 223.65</strain>
    </source>
</reference>
<dbReference type="VEuPathDB" id="FungiDB:SPRG_00061"/>
<dbReference type="PROSITE" id="PS51444">
    <property type="entry name" value="FH2"/>
    <property type="match status" value="1"/>
</dbReference>
<feature type="compositionally biased region" description="Basic and acidic residues" evidence="6">
    <location>
        <begin position="557"/>
        <end position="575"/>
    </location>
</feature>
<dbReference type="Gene3D" id="1.20.58.2220">
    <property type="entry name" value="Formin, FH2 domain"/>
    <property type="match status" value="1"/>
</dbReference>
<dbReference type="InterPro" id="IPR000306">
    <property type="entry name" value="Znf_FYVE"/>
</dbReference>
<dbReference type="PANTHER" id="PTHR45725:SF1">
    <property type="entry name" value="DISHEVELLED ASSOCIATED ACTIVATOR OF MORPHOGENESIS, ISOFORM D"/>
    <property type="match status" value="1"/>
</dbReference>
<feature type="compositionally biased region" description="Low complexity" evidence="6">
    <location>
        <begin position="290"/>
        <end position="303"/>
    </location>
</feature>
<dbReference type="OMA" id="CESAPGW"/>
<dbReference type="InterPro" id="IPR057634">
    <property type="entry name" value="PAH_ZNF598/HEL2"/>
</dbReference>
<feature type="coiled-coil region" evidence="5">
    <location>
        <begin position="305"/>
        <end position="332"/>
    </location>
</feature>
<feature type="domain" description="FH2" evidence="8">
    <location>
        <begin position="567"/>
        <end position="961"/>
    </location>
</feature>
<dbReference type="CDD" id="cd00065">
    <property type="entry name" value="FYVE_like_SF"/>
    <property type="match status" value="1"/>
</dbReference>
<keyword evidence="1" id="KW-0479">Metal-binding</keyword>
<evidence type="ECO:0000256" key="2">
    <source>
        <dbReference type="ARBA" id="ARBA00022771"/>
    </source>
</evidence>
<dbReference type="Pfam" id="PF23202">
    <property type="entry name" value="PAH_ZNF598"/>
    <property type="match status" value="2"/>
</dbReference>
<feature type="region of interest" description="Disordered" evidence="6">
    <location>
        <begin position="249"/>
        <end position="303"/>
    </location>
</feature>
<keyword evidence="3" id="KW-0862">Zinc</keyword>
<dbReference type="InterPro" id="IPR019309">
    <property type="entry name" value="WASHC3"/>
</dbReference>
<dbReference type="GO" id="GO:0008270">
    <property type="term" value="F:zinc ion binding"/>
    <property type="evidence" value="ECO:0007669"/>
    <property type="project" value="UniProtKB-KW"/>
</dbReference>
<evidence type="ECO:0000259" key="8">
    <source>
        <dbReference type="PROSITE" id="PS51444"/>
    </source>
</evidence>
<dbReference type="SUPFAM" id="SSF101447">
    <property type="entry name" value="Formin homology 2 domain (FH2 domain)"/>
    <property type="match status" value="1"/>
</dbReference>
<dbReference type="PANTHER" id="PTHR45725">
    <property type="entry name" value="FORMIN HOMOLOGY 2 FAMILY MEMBER"/>
    <property type="match status" value="1"/>
</dbReference>
<dbReference type="RefSeq" id="XP_012193567.1">
    <property type="nucleotide sequence ID" value="XM_012338177.1"/>
</dbReference>
<dbReference type="SMART" id="SM00064">
    <property type="entry name" value="FYVE"/>
    <property type="match status" value="1"/>
</dbReference>
<dbReference type="EMBL" id="KK583189">
    <property type="protein sequence ID" value="KDO35215.1"/>
    <property type="molecule type" value="Genomic_DNA"/>
</dbReference>
<dbReference type="Pfam" id="PF10152">
    <property type="entry name" value="CCDC53"/>
    <property type="match status" value="3"/>
</dbReference>
<evidence type="ECO:0008006" key="11">
    <source>
        <dbReference type="Google" id="ProtNLM"/>
    </source>
</evidence>
<dbReference type="InterPro" id="IPR017455">
    <property type="entry name" value="Znf_FYVE-rel"/>
</dbReference>
<dbReference type="Gene3D" id="3.30.40.10">
    <property type="entry name" value="Zinc/RING finger domain, C3HC4 (zinc finger)"/>
    <property type="match status" value="1"/>
</dbReference>
<feature type="compositionally biased region" description="Low complexity" evidence="6">
    <location>
        <begin position="269"/>
        <end position="282"/>
    </location>
</feature>
<dbReference type="AlphaFoldDB" id="A0A067D165"/>
<dbReference type="InterPro" id="IPR042201">
    <property type="entry name" value="FH2_Formin_sf"/>
</dbReference>
<dbReference type="GeneID" id="24122722"/>
<protein>
    <recommendedName>
        <fullName evidence="11">FH2 domain-containing protein</fullName>
    </recommendedName>
</protein>
<gene>
    <name evidence="9" type="ORF">SPRG_00061</name>
</gene>
<name>A0A067D165_SAPPC</name>
<evidence type="ECO:0000313" key="10">
    <source>
        <dbReference type="Proteomes" id="UP000030745"/>
    </source>
</evidence>
<keyword evidence="2 4" id="KW-0863">Zinc-finger</keyword>
<evidence type="ECO:0000256" key="3">
    <source>
        <dbReference type="ARBA" id="ARBA00022833"/>
    </source>
</evidence>
<feature type="region of interest" description="Disordered" evidence="6">
    <location>
        <begin position="523"/>
        <end position="575"/>
    </location>
</feature>
<dbReference type="SUPFAM" id="SSF57903">
    <property type="entry name" value="FYVE/PHD zinc finger"/>
    <property type="match status" value="1"/>
</dbReference>
<dbReference type="InterPro" id="IPR051425">
    <property type="entry name" value="Formin_Homology"/>
</dbReference>
<organism evidence="9 10">
    <name type="scientific">Saprolegnia parasitica (strain CBS 223.65)</name>
    <dbReference type="NCBI Taxonomy" id="695850"/>
    <lineage>
        <taxon>Eukaryota</taxon>
        <taxon>Sar</taxon>
        <taxon>Stramenopiles</taxon>
        <taxon>Oomycota</taxon>
        <taxon>Saprolegniomycetes</taxon>
        <taxon>Saprolegniales</taxon>
        <taxon>Saprolegniaceae</taxon>
        <taxon>Saprolegnia</taxon>
    </lineage>
</organism>
<dbReference type="OrthoDB" id="1668162at2759"/>
<keyword evidence="5" id="KW-0175">Coiled coil</keyword>
<dbReference type="STRING" id="695850.A0A067D165"/>
<accession>A0A067D165</accession>
<dbReference type="KEGG" id="spar:SPRG_00061"/>
<dbReference type="SMR" id="A0A067D165"/>
<dbReference type="SMART" id="SM00498">
    <property type="entry name" value="FH2"/>
    <property type="match status" value="1"/>
</dbReference>
<dbReference type="Pfam" id="PF02181">
    <property type="entry name" value="FH2"/>
    <property type="match status" value="1"/>
</dbReference>
<evidence type="ECO:0000259" key="7">
    <source>
        <dbReference type="PROSITE" id="PS50178"/>
    </source>
</evidence>
<evidence type="ECO:0000256" key="6">
    <source>
        <dbReference type="SAM" id="MobiDB-lite"/>
    </source>
</evidence>
<keyword evidence="10" id="KW-1185">Reference proteome</keyword>
<proteinExistence type="predicted"/>
<evidence type="ECO:0000256" key="5">
    <source>
        <dbReference type="SAM" id="Coils"/>
    </source>
</evidence>
<feature type="domain" description="FYVE-type" evidence="7">
    <location>
        <begin position="116"/>
        <end position="170"/>
    </location>
</feature>
<dbReference type="InterPro" id="IPR015425">
    <property type="entry name" value="FH2_Formin"/>
</dbReference>
<dbReference type="Proteomes" id="UP000030745">
    <property type="component" value="Unassembled WGS sequence"/>
</dbReference>
<evidence type="ECO:0000313" key="9">
    <source>
        <dbReference type="EMBL" id="KDO35215.1"/>
    </source>
</evidence>
<dbReference type="InterPro" id="IPR013083">
    <property type="entry name" value="Znf_RING/FYVE/PHD"/>
</dbReference>
<dbReference type="InterPro" id="IPR011011">
    <property type="entry name" value="Znf_FYVE_PHD"/>
</dbReference>